<gene>
    <name evidence="5" type="ORF">LIY65_11385</name>
</gene>
<protein>
    <submittedName>
        <fullName evidence="5">FadR family transcriptional regulator</fullName>
    </submittedName>
</protein>
<feature type="domain" description="HTH gntR-type" evidence="4">
    <location>
        <begin position="14"/>
        <end position="82"/>
    </location>
</feature>
<dbReference type="InterPro" id="IPR036388">
    <property type="entry name" value="WH-like_DNA-bd_sf"/>
</dbReference>
<keyword evidence="3" id="KW-0804">Transcription</keyword>
<proteinExistence type="predicted"/>
<dbReference type="InterPro" id="IPR000524">
    <property type="entry name" value="Tscrpt_reg_HTH_GntR"/>
</dbReference>
<dbReference type="PANTHER" id="PTHR43537">
    <property type="entry name" value="TRANSCRIPTIONAL REGULATOR, GNTR FAMILY"/>
    <property type="match status" value="1"/>
</dbReference>
<dbReference type="CDD" id="cd07377">
    <property type="entry name" value="WHTH_GntR"/>
    <property type="match status" value="1"/>
</dbReference>
<evidence type="ECO:0000259" key="4">
    <source>
        <dbReference type="PROSITE" id="PS50949"/>
    </source>
</evidence>
<reference evidence="5" key="1">
    <citation type="submission" date="2021-10" db="EMBL/GenBank/DDBJ databases">
        <title>Collection of gut derived symbiotic bacterial strains cultured from healthy donors.</title>
        <authorList>
            <person name="Lin H."/>
            <person name="Littmann E."/>
            <person name="Claire K."/>
            <person name="Pamer E."/>
        </authorList>
    </citation>
    <scope>NUCLEOTIDE SEQUENCE</scope>
    <source>
        <strain evidence="5">MSK.7.16</strain>
    </source>
</reference>
<dbReference type="AlphaFoldDB" id="A0AAW4U7H5"/>
<accession>A0AAW4U7H5</accession>
<comment type="caution">
    <text evidence="5">The sequence shown here is derived from an EMBL/GenBank/DDBJ whole genome shotgun (WGS) entry which is preliminary data.</text>
</comment>
<dbReference type="InterPro" id="IPR036390">
    <property type="entry name" value="WH_DNA-bd_sf"/>
</dbReference>
<dbReference type="Pfam" id="PF07729">
    <property type="entry name" value="FCD"/>
    <property type="match status" value="1"/>
</dbReference>
<dbReference type="GO" id="GO:0003677">
    <property type="term" value="F:DNA binding"/>
    <property type="evidence" value="ECO:0007669"/>
    <property type="project" value="UniProtKB-KW"/>
</dbReference>
<dbReference type="Gene3D" id="1.20.120.530">
    <property type="entry name" value="GntR ligand-binding domain-like"/>
    <property type="match status" value="1"/>
</dbReference>
<dbReference type="SUPFAM" id="SSF46785">
    <property type="entry name" value="Winged helix' DNA-binding domain"/>
    <property type="match status" value="1"/>
</dbReference>
<keyword evidence="2" id="KW-0238">DNA-binding</keyword>
<evidence type="ECO:0000313" key="6">
    <source>
        <dbReference type="Proteomes" id="UP001198190"/>
    </source>
</evidence>
<dbReference type="PRINTS" id="PR00035">
    <property type="entry name" value="HTHGNTR"/>
</dbReference>
<dbReference type="Gene3D" id="1.10.10.10">
    <property type="entry name" value="Winged helix-like DNA-binding domain superfamily/Winged helix DNA-binding domain"/>
    <property type="match status" value="1"/>
</dbReference>
<dbReference type="SUPFAM" id="SSF48008">
    <property type="entry name" value="GntR ligand-binding domain-like"/>
    <property type="match status" value="1"/>
</dbReference>
<dbReference type="SMART" id="SM00345">
    <property type="entry name" value="HTH_GNTR"/>
    <property type="match status" value="1"/>
</dbReference>
<dbReference type="PANTHER" id="PTHR43537:SF5">
    <property type="entry name" value="UXU OPERON TRANSCRIPTIONAL REGULATOR"/>
    <property type="match status" value="1"/>
</dbReference>
<dbReference type="GO" id="GO:0003700">
    <property type="term" value="F:DNA-binding transcription factor activity"/>
    <property type="evidence" value="ECO:0007669"/>
    <property type="project" value="InterPro"/>
</dbReference>
<dbReference type="InterPro" id="IPR011711">
    <property type="entry name" value="GntR_C"/>
</dbReference>
<dbReference type="Pfam" id="PF00392">
    <property type="entry name" value="GntR"/>
    <property type="match status" value="1"/>
</dbReference>
<dbReference type="InterPro" id="IPR008920">
    <property type="entry name" value="TF_FadR/GntR_C"/>
</dbReference>
<dbReference type="PROSITE" id="PS50949">
    <property type="entry name" value="HTH_GNTR"/>
    <property type="match status" value="1"/>
</dbReference>
<dbReference type="Proteomes" id="UP001198190">
    <property type="component" value="Unassembled WGS sequence"/>
</dbReference>
<evidence type="ECO:0000313" key="5">
    <source>
        <dbReference type="EMBL" id="MCB6829290.1"/>
    </source>
</evidence>
<evidence type="ECO:0000256" key="2">
    <source>
        <dbReference type="ARBA" id="ARBA00023125"/>
    </source>
</evidence>
<dbReference type="SMART" id="SM00895">
    <property type="entry name" value="FCD"/>
    <property type="match status" value="1"/>
</dbReference>
<evidence type="ECO:0000256" key="1">
    <source>
        <dbReference type="ARBA" id="ARBA00023015"/>
    </source>
</evidence>
<organism evidence="5 6">
    <name type="scientific">Megamonas funiformis</name>
    <dbReference type="NCBI Taxonomy" id="437897"/>
    <lineage>
        <taxon>Bacteria</taxon>
        <taxon>Bacillati</taxon>
        <taxon>Bacillota</taxon>
        <taxon>Negativicutes</taxon>
        <taxon>Selenomonadales</taxon>
        <taxon>Selenomonadaceae</taxon>
        <taxon>Megamonas</taxon>
    </lineage>
</organism>
<keyword evidence="1" id="KW-0805">Transcription regulation</keyword>
<evidence type="ECO:0000256" key="3">
    <source>
        <dbReference type="ARBA" id="ARBA00023163"/>
    </source>
</evidence>
<name>A0AAW4U7H5_9FIRM</name>
<dbReference type="EMBL" id="JAJCGD010000046">
    <property type="protein sequence ID" value="MCB6829290.1"/>
    <property type="molecule type" value="Genomic_DNA"/>
</dbReference>
<sequence length="233" mass="26246">MVNLVALTRIKNQESLVNEIIIQLSQAILEGDFKPGDKLLSEAQLCEKLGVGRNSLREAIKMLNAIGVLETKRGQGTFLAKEISHDVFNPLIFKLILEPKCAKDIYELRVLLETMVILMAIKKATAEDITEVKTIVLKTKELLENGHNNIESFVELDMQFHLTVAKATHNHLVETILATVITIFEPFIKKVLLSENGISLSIKNHTNLIQIIEQKNIIEAMNAVKKSLDEFMY</sequence>